<evidence type="ECO:0000313" key="2">
    <source>
        <dbReference type="Proteomes" id="UP001501690"/>
    </source>
</evidence>
<proteinExistence type="predicted"/>
<sequence length="186" mass="19038">MLVVALVALIAVATAAELAVRSRFAERLRDVAPTGATVELAGSVVWGYLTGAIAVRATIDEAALSEQIDIRSAGVVQDVWIEDGIHFSTTYDSPIGALPVDIHIHPAIVDGAVTMDVVAVTVQGVPVEVDSWGAGSLPDSLVTDVTPACVELASITTVDGELIVTGEIPTRLADAQGCGVGGGRRG</sequence>
<gene>
    <name evidence="1" type="ORF">GCM10009808_07410</name>
</gene>
<organism evidence="1 2">
    <name type="scientific">Microbacterium sediminicola</name>
    <dbReference type="NCBI Taxonomy" id="415210"/>
    <lineage>
        <taxon>Bacteria</taxon>
        <taxon>Bacillati</taxon>
        <taxon>Actinomycetota</taxon>
        <taxon>Actinomycetes</taxon>
        <taxon>Micrococcales</taxon>
        <taxon>Microbacteriaceae</taxon>
        <taxon>Microbacterium</taxon>
    </lineage>
</organism>
<evidence type="ECO:0008006" key="3">
    <source>
        <dbReference type="Google" id="ProtNLM"/>
    </source>
</evidence>
<reference evidence="1 2" key="1">
    <citation type="journal article" date="2019" name="Int. J. Syst. Evol. Microbiol.">
        <title>The Global Catalogue of Microorganisms (GCM) 10K type strain sequencing project: providing services to taxonomists for standard genome sequencing and annotation.</title>
        <authorList>
            <consortium name="The Broad Institute Genomics Platform"/>
            <consortium name="The Broad Institute Genome Sequencing Center for Infectious Disease"/>
            <person name="Wu L."/>
            <person name="Ma J."/>
        </authorList>
    </citation>
    <scope>NUCLEOTIDE SEQUENCE [LARGE SCALE GENOMIC DNA]</scope>
    <source>
        <strain evidence="1 2">JCM 15577</strain>
    </source>
</reference>
<evidence type="ECO:0000313" key="1">
    <source>
        <dbReference type="EMBL" id="GAA1692765.1"/>
    </source>
</evidence>
<accession>A0ABN2HSG1</accession>
<protein>
    <recommendedName>
        <fullName evidence="3">DUF2993 domain-containing protein</fullName>
    </recommendedName>
</protein>
<comment type="caution">
    <text evidence="1">The sequence shown here is derived from an EMBL/GenBank/DDBJ whole genome shotgun (WGS) entry which is preliminary data.</text>
</comment>
<dbReference type="EMBL" id="BAAAPL010000001">
    <property type="protein sequence ID" value="GAA1692765.1"/>
    <property type="molecule type" value="Genomic_DNA"/>
</dbReference>
<keyword evidence="2" id="KW-1185">Reference proteome</keyword>
<name>A0ABN2HSG1_9MICO</name>
<dbReference type="Proteomes" id="UP001501690">
    <property type="component" value="Unassembled WGS sequence"/>
</dbReference>